<reference evidence="3 4" key="1">
    <citation type="journal article" date="2013" name="Proc. Natl. Acad. Sci. U.S.A.">
        <title>Fine-scale variation in meiotic recombination in Mimulus inferred from population shotgun sequencing.</title>
        <authorList>
            <person name="Hellsten U."/>
            <person name="Wright K.M."/>
            <person name="Jenkins J."/>
            <person name="Shu S."/>
            <person name="Yuan Y."/>
            <person name="Wessler S.R."/>
            <person name="Schmutz J."/>
            <person name="Willis J.H."/>
            <person name="Rokhsar D.S."/>
        </authorList>
    </citation>
    <scope>NUCLEOTIDE SEQUENCE [LARGE SCALE GENOMIC DNA]</scope>
    <source>
        <strain evidence="4">cv. DUN x IM62</strain>
    </source>
</reference>
<evidence type="ECO:0000256" key="1">
    <source>
        <dbReference type="SAM" id="Coils"/>
    </source>
</evidence>
<proteinExistence type="predicted"/>
<dbReference type="Proteomes" id="UP000030748">
    <property type="component" value="Unassembled WGS sequence"/>
</dbReference>
<feature type="region of interest" description="Disordered" evidence="2">
    <location>
        <begin position="153"/>
        <end position="185"/>
    </location>
</feature>
<evidence type="ECO:0000313" key="4">
    <source>
        <dbReference type="Proteomes" id="UP000030748"/>
    </source>
</evidence>
<sequence>METNTCDVNNLDTNALLPPRKRLLAGLKRQSSPSTESEYDARLNDLLRSHLSNPLDEIVGASRIAAVKAAKVAEAARANAEQKAVKAAKAVAAAKNALDLVATLSEESDKLQKKNKTKKHVPVQALYNKKKKGKGKGKASCRSDEKMARELHKAINSSPRTLRKSPDADSSKNRKNKKMKIANSAINGNGVGKGIDMLMVDLNSSEHDRDEDLGLDSREVPENGEVRVESLDSFGKRRKRIKQKKMPLNICSSKDQSSSPKEETKTQQLFSVENSSNSLIPIEKASMWKCHAFKAPACLAQNKVMQS</sequence>
<dbReference type="STRING" id="4155.A0A022QCZ2"/>
<protein>
    <submittedName>
        <fullName evidence="3">Uncharacterized protein</fullName>
    </submittedName>
</protein>
<evidence type="ECO:0000256" key="2">
    <source>
        <dbReference type="SAM" id="MobiDB-lite"/>
    </source>
</evidence>
<dbReference type="KEGG" id="egt:105971870"/>
<evidence type="ECO:0000313" key="3">
    <source>
        <dbReference type="EMBL" id="EYU25128.1"/>
    </source>
</evidence>
<feature type="region of interest" description="Disordered" evidence="2">
    <location>
        <begin position="237"/>
        <end position="273"/>
    </location>
</feature>
<gene>
    <name evidence="3" type="ORF">MIMGU_mgv1a010589mg</name>
</gene>
<keyword evidence="1" id="KW-0175">Coiled coil</keyword>
<name>A0A022QCZ2_ERYGU</name>
<feature type="coiled-coil region" evidence="1">
    <location>
        <begin position="70"/>
        <end position="114"/>
    </location>
</feature>
<dbReference type="PANTHER" id="PTHR35477:SF1">
    <property type="entry name" value="OS06G0728500 PROTEIN"/>
    <property type="match status" value="1"/>
</dbReference>
<keyword evidence="4" id="KW-1185">Reference proteome</keyword>
<organism evidence="3 4">
    <name type="scientific">Erythranthe guttata</name>
    <name type="common">Yellow monkey flower</name>
    <name type="synonym">Mimulus guttatus</name>
    <dbReference type="NCBI Taxonomy" id="4155"/>
    <lineage>
        <taxon>Eukaryota</taxon>
        <taxon>Viridiplantae</taxon>
        <taxon>Streptophyta</taxon>
        <taxon>Embryophyta</taxon>
        <taxon>Tracheophyta</taxon>
        <taxon>Spermatophyta</taxon>
        <taxon>Magnoliopsida</taxon>
        <taxon>eudicotyledons</taxon>
        <taxon>Gunneridae</taxon>
        <taxon>Pentapetalae</taxon>
        <taxon>asterids</taxon>
        <taxon>lamiids</taxon>
        <taxon>Lamiales</taxon>
        <taxon>Phrymaceae</taxon>
        <taxon>Erythranthe</taxon>
    </lineage>
</organism>
<dbReference type="OrthoDB" id="1910495at2759"/>
<dbReference type="PANTHER" id="PTHR35477">
    <property type="entry name" value="OS06G0728500 PROTEIN"/>
    <property type="match status" value="1"/>
</dbReference>
<feature type="compositionally biased region" description="Polar residues" evidence="2">
    <location>
        <begin position="250"/>
        <end position="259"/>
    </location>
</feature>
<dbReference type="PhylomeDB" id="A0A022QCZ2"/>
<dbReference type="EMBL" id="KI632098">
    <property type="protein sequence ID" value="EYU25128.1"/>
    <property type="molecule type" value="Genomic_DNA"/>
</dbReference>
<dbReference type="AlphaFoldDB" id="A0A022QCZ2"/>
<dbReference type="OMA" id="IEATSMW"/>
<dbReference type="eggNOG" id="ENOG502QW6H">
    <property type="taxonomic scope" value="Eukaryota"/>
</dbReference>
<accession>A0A022QCZ2</accession>